<dbReference type="EMBL" id="JADQDK010000001">
    <property type="protein sequence ID" value="MBW0134022.1"/>
    <property type="molecule type" value="Genomic_DNA"/>
</dbReference>
<protein>
    <submittedName>
        <fullName evidence="2">NAD(P)-dependent oxidoreductase</fullName>
    </submittedName>
</protein>
<accession>A0ABS6UP74</accession>
<evidence type="ECO:0000313" key="2">
    <source>
        <dbReference type="EMBL" id="MBW0134022.1"/>
    </source>
</evidence>
<sequence>MSVLPPRPVIGILHPGVMGAALGSALKPVAGAVIWAAAARSVPTSKRAETADLIAVPDLAELARRSHVIISICPPDAALDVASQVTDALSDRAERPLYVDANAVSPATVEAIAGLLGAEHVVDGSVIGPPAWERGTTVLWLSGARAGEVAALFARSPFDARVLGADLGAASALKACFGLQSKAIPALWLALAQAARAHGVEDALRAELARDGIDYGARIDEVTARSSAKAWRWAGEMEEAADAFAAAGVPDGFSRAAAQVYRNLPGPDPSV</sequence>
<dbReference type="Proteomes" id="UP000694287">
    <property type="component" value="Unassembled WGS sequence"/>
</dbReference>
<reference evidence="2 3" key="1">
    <citation type="submission" date="2020-11" db="EMBL/GenBank/DDBJ databases">
        <title>Pseudonocardia abyssalis sp. nov. and Pseudonocardia oceani sp. nov., description and phylogenomic analysis of two novel actinomycetes isolated from the deep Southern Ocean.</title>
        <authorList>
            <person name="Parra J."/>
        </authorList>
    </citation>
    <scope>NUCLEOTIDE SEQUENCE [LARGE SCALE GENOMIC DNA]</scope>
    <source>
        <strain evidence="2 3">KRD-168</strain>
    </source>
</reference>
<feature type="domain" description="Phosphogluconate dehydrogenase NAD-binding putative C-terminal" evidence="1">
    <location>
        <begin position="195"/>
        <end position="263"/>
    </location>
</feature>
<proteinExistence type="predicted"/>
<evidence type="ECO:0000259" key="1">
    <source>
        <dbReference type="Pfam" id="PF09130"/>
    </source>
</evidence>
<evidence type="ECO:0000313" key="3">
    <source>
        <dbReference type="Proteomes" id="UP000694287"/>
    </source>
</evidence>
<comment type="caution">
    <text evidence="2">The sequence shown here is derived from an EMBL/GenBank/DDBJ whole genome shotgun (WGS) entry which is preliminary data.</text>
</comment>
<gene>
    <name evidence="2" type="ORF">I4I81_07105</name>
</gene>
<name>A0ABS6UP74_9PSEU</name>
<dbReference type="InterPro" id="IPR015814">
    <property type="entry name" value="Pgluconate_DH_NAD-bd_C"/>
</dbReference>
<organism evidence="2 3">
    <name type="scientific">Pseudonocardia abyssalis</name>
    <dbReference type="NCBI Taxonomy" id="2792008"/>
    <lineage>
        <taxon>Bacteria</taxon>
        <taxon>Bacillati</taxon>
        <taxon>Actinomycetota</taxon>
        <taxon>Actinomycetes</taxon>
        <taxon>Pseudonocardiales</taxon>
        <taxon>Pseudonocardiaceae</taxon>
        <taxon>Pseudonocardia</taxon>
    </lineage>
</organism>
<keyword evidence="3" id="KW-1185">Reference proteome</keyword>
<dbReference type="RefSeq" id="WP_218604239.1">
    <property type="nucleotide sequence ID" value="NZ_JADQDJ010000201.1"/>
</dbReference>
<dbReference type="Pfam" id="PF09130">
    <property type="entry name" value="DUF1932"/>
    <property type="match status" value="1"/>
</dbReference>